<proteinExistence type="predicted"/>
<feature type="region of interest" description="Disordered" evidence="1">
    <location>
        <begin position="1"/>
        <end position="99"/>
    </location>
</feature>
<accession>A0A2P5ESW5</accession>
<protein>
    <submittedName>
        <fullName evidence="2">Uncharacterized protein</fullName>
    </submittedName>
</protein>
<feature type="compositionally biased region" description="Low complexity" evidence="1">
    <location>
        <begin position="160"/>
        <end position="169"/>
    </location>
</feature>
<organism evidence="2 3">
    <name type="scientific">Trema orientale</name>
    <name type="common">Charcoal tree</name>
    <name type="synonym">Celtis orientalis</name>
    <dbReference type="NCBI Taxonomy" id="63057"/>
    <lineage>
        <taxon>Eukaryota</taxon>
        <taxon>Viridiplantae</taxon>
        <taxon>Streptophyta</taxon>
        <taxon>Embryophyta</taxon>
        <taxon>Tracheophyta</taxon>
        <taxon>Spermatophyta</taxon>
        <taxon>Magnoliopsida</taxon>
        <taxon>eudicotyledons</taxon>
        <taxon>Gunneridae</taxon>
        <taxon>Pentapetalae</taxon>
        <taxon>rosids</taxon>
        <taxon>fabids</taxon>
        <taxon>Rosales</taxon>
        <taxon>Cannabaceae</taxon>
        <taxon>Trema</taxon>
    </lineage>
</organism>
<dbReference type="InParanoid" id="A0A2P5ESW5"/>
<feature type="region of interest" description="Disordered" evidence="1">
    <location>
        <begin position="152"/>
        <end position="172"/>
    </location>
</feature>
<dbReference type="Proteomes" id="UP000237000">
    <property type="component" value="Unassembled WGS sequence"/>
</dbReference>
<evidence type="ECO:0000313" key="2">
    <source>
        <dbReference type="EMBL" id="PON88642.1"/>
    </source>
</evidence>
<dbReference type="EMBL" id="JXTC01000103">
    <property type="protein sequence ID" value="PON88642.1"/>
    <property type="molecule type" value="Genomic_DNA"/>
</dbReference>
<keyword evidence="3" id="KW-1185">Reference proteome</keyword>
<dbReference type="AlphaFoldDB" id="A0A2P5ESW5"/>
<reference evidence="3" key="1">
    <citation type="submission" date="2016-06" db="EMBL/GenBank/DDBJ databases">
        <title>Parallel loss of symbiosis genes in relatives of nitrogen-fixing non-legume Parasponia.</title>
        <authorList>
            <person name="Van Velzen R."/>
            <person name="Holmer R."/>
            <person name="Bu F."/>
            <person name="Rutten L."/>
            <person name="Van Zeijl A."/>
            <person name="Liu W."/>
            <person name="Santuari L."/>
            <person name="Cao Q."/>
            <person name="Sharma T."/>
            <person name="Shen D."/>
            <person name="Roswanjaya Y."/>
            <person name="Wardhani T."/>
            <person name="Kalhor M.S."/>
            <person name="Jansen J."/>
            <person name="Van den Hoogen J."/>
            <person name="Gungor B."/>
            <person name="Hartog M."/>
            <person name="Hontelez J."/>
            <person name="Verver J."/>
            <person name="Yang W.-C."/>
            <person name="Schijlen E."/>
            <person name="Repin R."/>
            <person name="Schilthuizen M."/>
            <person name="Schranz E."/>
            <person name="Heidstra R."/>
            <person name="Miyata K."/>
            <person name="Fedorova E."/>
            <person name="Kohlen W."/>
            <person name="Bisseling T."/>
            <person name="Smit S."/>
            <person name="Geurts R."/>
        </authorList>
    </citation>
    <scope>NUCLEOTIDE SEQUENCE [LARGE SCALE GENOMIC DNA]</scope>
    <source>
        <strain evidence="3">cv. RG33-2</strain>
    </source>
</reference>
<evidence type="ECO:0000313" key="3">
    <source>
        <dbReference type="Proteomes" id="UP000237000"/>
    </source>
</evidence>
<comment type="caution">
    <text evidence="2">The sequence shown here is derived from an EMBL/GenBank/DDBJ whole genome shotgun (WGS) entry which is preliminary data.</text>
</comment>
<name>A0A2P5ESW5_TREOI</name>
<evidence type="ECO:0000256" key="1">
    <source>
        <dbReference type="SAM" id="MobiDB-lite"/>
    </source>
</evidence>
<sequence length="294" mass="32605">MERSFANHSSSESEEDENPFSTCTDYNAPMNEHGIGHSYSPERRVEFSGFGVDNDDNMVDDDGGSGGRSGANSPRYSPKARSVCSQEKTSSSSKKRKRRLSTKEIELLIGIKAPIFPDPDPPLFHEENTNAKKRKLRIKEIEQLYGIAAPIFPDPDPDHPTATPTPTEPASSFGTQLSAVVHRALSYESLANQVPSLRAEIEANRKKIAMLELQISAISSERDHAVLAEARSIMEMDRRLLLERDGVKYELTDAFQTYLNLVCGKYYCQGYKDAKDDVPPAVSLEDLDDASSTD</sequence>
<gene>
    <name evidence="2" type="ORF">TorRG33x02_155470</name>
</gene>
<dbReference type="OrthoDB" id="10380318at2759"/>
<feature type="compositionally biased region" description="Acidic residues" evidence="1">
    <location>
        <begin position="53"/>
        <end position="63"/>
    </location>
</feature>